<comment type="caution">
    <text evidence="1">The sequence shown here is derived from an EMBL/GenBank/DDBJ whole genome shotgun (WGS) entry which is preliminary data.</text>
</comment>
<protein>
    <submittedName>
        <fullName evidence="1">Uncharacterized protein</fullName>
    </submittedName>
</protein>
<dbReference type="EMBL" id="SRLC01000002">
    <property type="protein sequence ID" value="TGE22506.1"/>
    <property type="molecule type" value="Genomic_DNA"/>
</dbReference>
<keyword evidence="2" id="KW-1185">Reference proteome</keyword>
<dbReference type="OrthoDB" id="118689at2"/>
<dbReference type="SUPFAM" id="SSF50814">
    <property type="entry name" value="Lipocalins"/>
    <property type="match status" value="1"/>
</dbReference>
<dbReference type="InterPro" id="IPR012674">
    <property type="entry name" value="Calycin"/>
</dbReference>
<sequence>MFGPLAGLIGSWVGNKGWNLIAVPNQKGGFVLLTSPYIETLTISPLATPTPNRGERIIQQLPTLLYELKINSLIDGSLMHAENGTWLLLPDCPSGFGVARQASVPHGDSLLAPGTVQVTKGGPSIPDISSLPDIGGTRLGYLDPYLTPMQGFNKTNPNATLRQASSQQTIVQTTTISVSTDNQGGIVNIPFIVKNADASKFEATFWLETVLDKPTGRTFQQLQYSQATSIDFLPRLDGKGLIQWPHININTLIKR</sequence>
<dbReference type="AlphaFoldDB" id="A0A4Z0PZ36"/>
<dbReference type="Gene3D" id="2.40.128.20">
    <property type="match status" value="1"/>
</dbReference>
<dbReference type="InterPro" id="IPR047975">
    <property type="entry name" value="Heme_bind_FMP"/>
</dbReference>
<evidence type="ECO:0000313" key="2">
    <source>
        <dbReference type="Proteomes" id="UP000297549"/>
    </source>
</evidence>
<reference evidence="1 2" key="1">
    <citation type="submission" date="2019-04" db="EMBL/GenBank/DDBJ databases">
        <authorList>
            <person name="Feng G."/>
            <person name="Zhang J."/>
            <person name="Zhu H."/>
        </authorList>
    </citation>
    <scope>NUCLEOTIDE SEQUENCE [LARGE SCALE GENOMIC DNA]</scope>
    <source>
        <strain evidence="1 2">JCM 31653</strain>
    </source>
</reference>
<dbReference type="NCBIfam" id="NF040572">
    <property type="entry name" value="heme_bind_FMP"/>
    <property type="match status" value="1"/>
</dbReference>
<accession>A0A4Z0PZ36</accession>
<gene>
    <name evidence="1" type="ORF">E5K00_16050</name>
</gene>
<dbReference type="Proteomes" id="UP000297549">
    <property type="component" value="Unassembled WGS sequence"/>
</dbReference>
<name>A0A4Z0PZ36_9BACT</name>
<evidence type="ECO:0000313" key="1">
    <source>
        <dbReference type="EMBL" id="TGE22506.1"/>
    </source>
</evidence>
<proteinExistence type="predicted"/>
<organism evidence="1 2">
    <name type="scientific">Hymenobacter aquaticus</name>
    <dbReference type="NCBI Taxonomy" id="1867101"/>
    <lineage>
        <taxon>Bacteria</taxon>
        <taxon>Pseudomonadati</taxon>
        <taxon>Bacteroidota</taxon>
        <taxon>Cytophagia</taxon>
        <taxon>Cytophagales</taxon>
        <taxon>Hymenobacteraceae</taxon>
        <taxon>Hymenobacter</taxon>
    </lineage>
</organism>